<sequence length="159" mass="18581">MTPIIHFIFDQHTEELKKEVIDFWLKEKALNEEQANQRASQIAFIAREREGQLIGVSTIMKRKYEPIGKVFWLFRAFVAQKYRQQGVVLQLISEAKTKLNNRFNAGKDPDVIGILLKVQSPILMKHFPQATWPRTQFHYVGIEDGCHMRISYFDGAMIE</sequence>
<dbReference type="CDD" id="cd04301">
    <property type="entry name" value="NAT_SF"/>
    <property type="match status" value="1"/>
</dbReference>
<dbReference type="EMBL" id="FZPD01000003">
    <property type="protein sequence ID" value="SNT00933.1"/>
    <property type="molecule type" value="Genomic_DNA"/>
</dbReference>
<dbReference type="Gene3D" id="3.40.630.30">
    <property type="match status" value="1"/>
</dbReference>
<gene>
    <name evidence="1" type="ORF">SAMN05421640_1991</name>
</gene>
<dbReference type="Proteomes" id="UP000198393">
    <property type="component" value="Unassembled WGS sequence"/>
</dbReference>
<reference evidence="1 2" key="1">
    <citation type="submission" date="2017-06" db="EMBL/GenBank/DDBJ databases">
        <authorList>
            <person name="Kim H.J."/>
            <person name="Triplett B.A."/>
        </authorList>
    </citation>
    <scope>NUCLEOTIDE SEQUENCE [LARGE SCALE GENOMIC DNA]</scope>
    <source>
        <strain evidence="1 2">DSM 19307</strain>
    </source>
</reference>
<protein>
    <recommendedName>
        <fullName evidence="3">N-acetyltransferase domain-containing protein</fullName>
    </recommendedName>
</protein>
<dbReference type="InterPro" id="IPR016181">
    <property type="entry name" value="Acyl_CoA_acyltransferase"/>
</dbReference>
<proteinExistence type="predicted"/>
<evidence type="ECO:0008006" key="3">
    <source>
        <dbReference type="Google" id="ProtNLM"/>
    </source>
</evidence>
<organism evidence="1 2">
    <name type="scientific">Ekhidna lutea</name>
    <dbReference type="NCBI Taxonomy" id="447679"/>
    <lineage>
        <taxon>Bacteria</taxon>
        <taxon>Pseudomonadati</taxon>
        <taxon>Bacteroidota</taxon>
        <taxon>Cytophagia</taxon>
        <taxon>Cytophagales</taxon>
        <taxon>Reichenbachiellaceae</taxon>
        <taxon>Ekhidna</taxon>
    </lineage>
</organism>
<accession>A0A239J6Q3</accession>
<dbReference type="AlphaFoldDB" id="A0A239J6Q3"/>
<dbReference type="RefSeq" id="WP_089356707.1">
    <property type="nucleotide sequence ID" value="NZ_FZPD01000003.1"/>
</dbReference>
<dbReference type="OrthoDB" id="980331at2"/>
<evidence type="ECO:0000313" key="1">
    <source>
        <dbReference type="EMBL" id="SNT00933.1"/>
    </source>
</evidence>
<name>A0A239J6Q3_EKHLU</name>
<keyword evidence="2" id="KW-1185">Reference proteome</keyword>
<evidence type="ECO:0000313" key="2">
    <source>
        <dbReference type="Proteomes" id="UP000198393"/>
    </source>
</evidence>
<dbReference type="SUPFAM" id="SSF55729">
    <property type="entry name" value="Acyl-CoA N-acyltransferases (Nat)"/>
    <property type="match status" value="1"/>
</dbReference>